<protein>
    <recommendedName>
        <fullName evidence="1">Heterokaryon incompatibility domain-containing protein</fullName>
    </recommendedName>
</protein>
<dbReference type="InterPro" id="IPR052895">
    <property type="entry name" value="HetReg/Transcr_Mod"/>
</dbReference>
<dbReference type="Pfam" id="PF06985">
    <property type="entry name" value="HET"/>
    <property type="match status" value="1"/>
</dbReference>
<gene>
    <name evidence="2" type="ORF">M441DRAFT_168146</name>
</gene>
<keyword evidence="3" id="KW-1185">Reference proteome</keyword>
<accession>A0A2T3Z780</accession>
<dbReference type="PANTHER" id="PTHR24148">
    <property type="entry name" value="ANKYRIN REPEAT DOMAIN-CONTAINING PROTEIN 39 HOMOLOG-RELATED"/>
    <property type="match status" value="1"/>
</dbReference>
<evidence type="ECO:0000313" key="2">
    <source>
        <dbReference type="EMBL" id="PTB40667.1"/>
    </source>
</evidence>
<evidence type="ECO:0000259" key="1">
    <source>
        <dbReference type="Pfam" id="PF06985"/>
    </source>
</evidence>
<name>A0A2T3Z780_TRIA4</name>
<feature type="domain" description="Heterokaryon incompatibility" evidence="1">
    <location>
        <begin position="55"/>
        <end position="227"/>
    </location>
</feature>
<organism evidence="2 3">
    <name type="scientific">Trichoderma asperellum (strain ATCC 204424 / CBS 433.97 / NBRC 101777)</name>
    <dbReference type="NCBI Taxonomy" id="1042311"/>
    <lineage>
        <taxon>Eukaryota</taxon>
        <taxon>Fungi</taxon>
        <taxon>Dikarya</taxon>
        <taxon>Ascomycota</taxon>
        <taxon>Pezizomycotina</taxon>
        <taxon>Sordariomycetes</taxon>
        <taxon>Hypocreomycetidae</taxon>
        <taxon>Hypocreales</taxon>
        <taxon>Hypocreaceae</taxon>
        <taxon>Trichoderma</taxon>
    </lineage>
</organism>
<dbReference type="OrthoDB" id="5416609at2759"/>
<proteinExistence type="predicted"/>
<evidence type="ECO:0000313" key="3">
    <source>
        <dbReference type="Proteomes" id="UP000240493"/>
    </source>
</evidence>
<dbReference type="InterPro" id="IPR010730">
    <property type="entry name" value="HET"/>
</dbReference>
<dbReference type="STRING" id="1042311.A0A2T3Z780"/>
<dbReference type="PANTHER" id="PTHR24148:SF73">
    <property type="entry name" value="HET DOMAIN PROTEIN (AFU_ORTHOLOGUE AFUA_8G01020)"/>
    <property type="match status" value="1"/>
</dbReference>
<dbReference type="EMBL" id="KZ679262">
    <property type="protein sequence ID" value="PTB40667.1"/>
    <property type="molecule type" value="Genomic_DNA"/>
</dbReference>
<dbReference type="Pfam" id="PF26639">
    <property type="entry name" value="Het-6_barrel"/>
    <property type="match status" value="1"/>
</dbReference>
<dbReference type="Proteomes" id="UP000240493">
    <property type="component" value="Unassembled WGS sequence"/>
</dbReference>
<reference evidence="2 3" key="1">
    <citation type="submission" date="2016-07" db="EMBL/GenBank/DDBJ databases">
        <title>Multiple horizontal gene transfer events from other fungi enriched the ability of initially mycotrophic Trichoderma (Ascomycota) to feed on dead plant biomass.</title>
        <authorList>
            <consortium name="DOE Joint Genome Institute"/>
            <person name="Aerts A."/>
            <person name="Atanasova L."/>
            <person name="Chenthamara K."/>
            <person name="Zhang J."/>
            <person name="Grujic M."/>
            <person name="Henrissat B."/>
            <person name="Kuo A."/>
            <person name="Salamov A."/>
            <person name="Lipzen A."/>
            <person name="Labutti K."/>
            <person name="Barry K."/>
            <person name="Miao Y."/>
            <person name="Rahimi M.J."/>
            <person name="Shen Q."/>
            <person name="Grigoriev I.V."/>
            <person name="Kubicek C.P."/>
            <person name="Druzhinina I.S."/>
        </authorList>
    </citation>
    <scope>NUCLEOTIDE SEQUENCE [LARGE SCALE GENOMIC DNA]</scope>
    <source>
        <strain evidence="2 3">CBS 433.97</strain>
    </source>
</reference>
<dbReference type="AlphaFoldDB" id="A0A2T3Z780"/>
<sequence length="614" mass="69346">METDNKESIIDYQYKALKDGKSIRLLYLHTSSSYHQLPIEVSLCEFPIDACPSFGALSYAWSIDDDPAPSDRELLCDGASIKITKNCEAALKRLRRPKQDQILWVDAVCINQADLEERSLQVRLMRQIYTQASWVALWVGDASTAVDEESGLPLSDLGMDFIHDFAVEIAERTNSGQALNEGPLYQEFIKDRRAFQYSESEVFAPRVRGVWDVFHRNWWKRLWVIQEVALATDPTLLCGLKAETFHNLKIVIKALIRSEQPVDVMEFNSLFIAHTFHQFHVRHMIETGTMGKISPPGIKALDILNATRNTQASDPRDKIYGILGFFGPPATDTENIFPDPDYTKPAAELYADVSRAIILNTKNLDVLSSCYGFFKSTVPDLPSWVASWNDTPVQYFDGKIFNAAGSSTVVYEDCGDKLLMRIKGRHVDSVKLAGQIPDSIGYSNEACIELWRYWWKFASTLDSYPTGETVTDVFKDTLCWGSHLDYSRQQLGENKESFNAWLEILTGTDDTDIAAKRIFNDGEPFKYAHRATSVTWGRNMSITNKGYLAMVPIITKADDKIVIFQGSKLPFIVRTEDGTSKLGGPCYVRGMMDGEFATEEDAGAMDELEWFTLK</sequence>